<proteinExistence type="predicted"/>
<dbReference type="OrthoDB" id="5227693at2759"/>
<evidence type="ECO:0008006" key="4">
    <source>
        <dbReference type="Google" id="ProtNLM"/>
    </source>
</evidence>
<keyword evidence="3" id="KW-1185">Reference proteome</keyword>
<keyword evidence="1" id="KW-0472">Membrane</keyword>
<accession>A0A8H7TCJ6</accession>
<organism evidence="2 3">
    <name type="scientific">Cadophora malorum</name>
    <dbReference type="NCBI Taxonomy" id="108018"/>
    <lineage>
        <taxon>Eukaryota</taxon>
        <taxon>Fungi</taxon>
        <taxon>Dikarya</taxon>
        <taxon>Ascomycota</taxon>
        <taxon>Pezizomycotina</taxon>
        <taxon>Leotiomycetes</taxon>
        <taxon>Helotiales</taxon>
        <taxon>Ploettnerulaceae</taxon>
        <taxon>Cadophora</taxon>
    </lineage>
</organism>
<feature type="transmembrane region" description="Helical" evidence="1">
    <location>
        <begin position="12"/>
        <end position="31"/>
    </location>
</feature>
<evidence type="ECO:0000313" key="2">
    <source>
        <dbReference type="EMBL" id="KAG4417369.1"/>
    </source>
</evidence>
<protein>
    <recommendedName>
        <fullName evidence="4">Modin</fullName>
    </recommendedName>
</protein>
<reference evidence="2" key="1">
    <citation type="submission" date="2021-02" db="EMBL/GenBank/DDBJ databases">
        <title>Genome sequence Cadophora malorum strain M34.</title>
        <authorList>
            <person name="Stefanovic E."/>
            <person name="Vu D."/>
            <person name="Scully C."/>
            <person name="Dijksterhuis J."/>
            <person name="Roader J."/>
            <person name="Houbraken J."/>
        </authorList>
    </citation>
    <scope>NUCLEOTIDE SEQUENCE</scope>
    <source>
        <strain evidence="2">M34</strain>
    </source>
</reference>
<keyword evidence="1" id="KW-0812">Transmembrane</keyword>
<dbReference type="EMBL" id="JAFJYH010000157">
    <property type="protein sequence ID" value="KAG4417369.1"/>
    <property type="molecule type" value="Genomic_DNA"/>
</dbReference>
<gene>
    <name evidence="2" type="ORF">IFR04_009510</name>
</gene>
<name>A0A8H7TCJ6_9HELO</name>
<dbReference type="AlphaFoldDB" id="A0A8H7TCJ6"/>
<sequence length="554" mass="62661">MAFDNVNQNVFGFTALIVSLVALLTTVLQVLQQYFSSAEGYRRCAESVMGRWAEGTKRKLRLQEFRIEVIFETPVIFVAPPSNERGPIPRKPIYYIDGTEDSYEKTRVLPPQAREKADAEATARVHTADDEKASWVNLLSALQLKEQQSRAWDKEWSTRTPPRAGFLKVEDPDYKVAVGLQRKTRSWDFIPSSITKPYATSAMCHLVEMMVMLGLYWKVFDQSIWNLRAEGNGFILTSTTVHGLGVMVTFATTGKSSFKENRVIPCEAVKELTFGTVPNIFDDESYLNRDSQTQSLNLVFGAPEDVETTLESIGCQAETLKRYRKDHKHIFSVSFEIIGMLSKVFRIRGSNFRMLPNPTSDSWLKKPGPKASWKITTLMNIFYSQLTKFIDSSSSSLPSASAHRLSKITAHWKTITELDCTDEANLSLEVREEIHRALDLQTDYLLSISQAEVLAVVVAHITIVMEVLDNPTSPLNVIVLANKEDALMTYYFQTIRPAVVGIDSPTEGEEDRNVIWISLIFRMLCWLLLHDFDKADTKIVPADLKGSRMPVYIG</sequence>
<evidence type="ECO:0000313" key="3">
    <source>
        <dbReference type="Proteomes" id="UP000664132"/>
    </source>
</evidence>
<dbReference type="Proteomes" id="UP000664132">
    <property type="component" value="Unassembled WGS sequence"/>
</dbReference>
<keyword evidence="1" id="KW-1133">Transmembrane helix</keyword>
<comment type="caution">
    <text evidence="2">The sequence shown here is derived from an EMBL/GenBank/DDBJ whole genome shotgun (WGS) entry which is preliminary data.</text>
</comment>
<evidence type="ECO:0000256" key="1">
    <source>
        <dbReference type="SAM" id="Phobius"/>
    </source>
</evidence>